<dbReference type="Proteomes" id="UP001442841">
    <property type="component" value="Chromosome"/>
</dbReference>
<evidence type="ECO:0000313" key="10">
    <source>
        <dbReference type="Proteomes" id="UP001442841"/>
    </source>
</evidence>
<dbReference type="InterPro" id="IPR000515">
    <property type="entry name" value="MetI-like"/>
</dbReference>
<evidence type="ECO:0000256" key="6">
    <source>
        <dbReference type="ARBA" id="ARBA00023136"/>
    </source>
</evidence>
<evidence type="ECO:0000313" key="9">
    <source>
        <dbReference type="EMBL" id="XAN07306.1"/>
    </source>
</evidence>
<feature type="transmembrane region" description="Helical" evidence="7">
    <location>
        <begin position="136"/>
        <end position="159"/>
    </location>
</feature>
<dbReference type="PANTHER" id="PTHR43163:SF6">
    <property type="entry name" value="DIPEPTIDE TRANSPORT SYSTEM PERMEASE PROTEIN DPPB-RELATED"/>
    <property type="match status" value="1"/>
</dbReference>
<dbReference type="Gene3D" id="1.10.3720.10">
    <property type="entry name" value="MetI-like"/>
    <property type="match status" value="1"/>
</dbReference>
<dbReference type="InterPro" id="IPR035906">
    <property type="entry name" value="MetI-like_sf"/>
</dbReference>
<evidence type="ECO:0000256" key="3">
    <source>
        <dbReference type="ARBA" id="ARBA00022475"/>
    </source>
</evidence>
<evidence type="ECO:0000256" key="2">
    <source>
        <dbReference type="ARBA" id="ARBA00022448"/>
    </source>
</evidence>
<accession>A0ABZ3FML9</accession>
<feature type="transmembrane region" description="Helical" evidence="7">
    <location>
        <begin position="101"/>
        <end position="124"/>
    </location>
</feature>
<keyword evidence="3" id="KW-1003">Cell membrane</keyword>
<keyword evidence="6 7" id="KW-0472">Membrane</keyword>
<dbReference type="RefSeq" id="WP_425308759.1">
    <property type="nucleotide sequence ID" value="NZ_CP154795.1"/>
</dbReference>
<dbReference type="Pfam" id="PF00528">
    <property type="entry name" value="BPD_transp_1"/>
    <property type="match status" value="1"/>
</dbReference>
<dbReference type="SUPFAM" id="SSF161098">
    <property type="entry name" value="MetI-like"/>
    <property type="match status" value="1"/>
</dbReference>
<name>A0ABZ3FML9_9ACTN</name>
<dbReference type="Pfam" id="PF19300">
    <property type="entry name" value="BPD_transp_1_N"/>
    <property type="match status" value="1"/>
</dbReference>
<keyword evidence="10" id="KW-1185">Reference proteome</keyword>
<evidence type="ECO:0000256" key="1">
    <source>
        <dbReference type="ARBA" id="ARBA00004651"/>
    </source>
</evidence>
<feature type="transmembrane region" description="Helical" evidence="7">
    <location>
        <begin position="12"/>
        <end position="32"/>
    </location>
</feature>
<evidence type="ECO:0000256" key="7">
    <source>
        <dbReference type="RuleBase" id="RU363032"/>
    </source>
</evidence>
<sequence length="319" mass="34738">MGLAKWILRRLAIFFVSLALASVLIFGVGELLPGDLATVILGDGATPEALQRLREQLGLDRPGVVRYFEWVGGMLTGDFGTSLLSRRPVAEQILMKFPVTFWLVVLGMLVALILAVPVGMVAAIRRRHADGFAASALSQVGLAIPAFWAGIIGIYLFAVQLRLLPANGYVPLTSSPLQWLRHLVLPVIALAIVQAAVIARYVRSAIIEVLTEDYYRTARAIGWRQFPALIRHGLRNASLSVVTVLGLQFSTLFVGAIVIESVFTMPGLGTMLLQAVSQRDMIVVQGTVMLLVFIVLVINALVDLSYVVLDPRLRSREAS</sequence>
<evidence type="ECO:0000259" key="8">
    <source>
        <dbReference type="PROSITE" id="PS50928"/>
    </source>
</evidence>
<dbReference type="PROSITE" id="PS50928">
    <property type="entry name" value="ABC_TM1"/>
    <property type="match status" value="1"/>
</dbReference>
<evidence type="ECO:0000256" key="4">
    <source>
        <dbReference type="ARBA" id="ARBA00022692"/>
    </source>
</evidence>
<evidence type="ECO:0000256" key="5">
    <source>
        <dbReference type="ARBA" id="ARBA00022989"/>
    </source>
</evidence>
<dbReference type="EMBL" id="CP154795">
    <property type="protein sequence ID" value="XAN07306.1"/>
    <property type="molecule type" value="Genomic_DNA"/>
</dbReference>
<feature type="transmembrane region" description="Helical" evidence="7">
    <location>
        <begin position="239"/>
        <end position="263"/>
    </location>
</feature>
<comment type="similarity">
    <text evidence="7">Belongs to the binding-protein-dependent transport system permease family.</text>
</comment>
<keyword evidence="5 7" id="KW-1133">Transmembrane helix</keyword>
<keyword evidence="2 7" id="KW-0813">Transport</keyword>
<dbReference type="PANTHER" id="PTHR43163">
    <property type="entry name" value="DIPEPTIDE TRANSPORT SYSTEM PERMEASE PROTEIN DPPB-RELATED"/>
    <property type="match status" value="1"/>
</dbReference>
<dbReference type="InterPro" id="IPR045621">
    <property type="entry name" value="BPD_transp_1_N"/>
</dbReference>
<organism evidence="9 10">
    <name type="scientific">Ammonicoccus fulvus</name>
    <dbReference type="NCBI Taxonomy" id="3138240"/>
    <lineage>
        <taxon>Bacteria</taxon>
        <taxon>Bacillati</taxon>
        <taxon>Actinomycetota</taxon>
        <taxon>Actinomycetes</taxon>
        <taxon>Propionibacteriales</taxon>
        <taxon>Propionibacteriaceae</taxon>
        <taxon>Ammonicoccus</taxon>
    </lineage>
</organism>
<feature type="transmembrane region" description="Helical" evidence="7">
    <location>
        <begin position="283"/>
        <end position="309"/>
    </location>
</feature>
<protein>
    <submittedName>
        <fullName evidence="9">ABC transporter permease</fullName>
    </submittedName>
</protein>
<feature type="transmembrane region" description="Helical" evidence="7">
    <location>
        <begin position="179"/>
        <end position="202"/>
    </location>
</feature>
<gene>
    <name evidence="9" type="ORF">AADG42_08365</name>
</gene>
<proteinExistence type="inferred from homology"/>
<comment type="subcellular location">
    <subcellularLocation>
        <location evidence="1 7">Cell membrane</location>
        <topology evidence="1 7">Multi-pass membrane protein</topology>
    </subcellularLocation>
</comment>
<reference evidence="9 10" key="1">
    <citation type="submission" date="2024-04" db="EMBL/GenBank/DDBJ databases">
        <title>Isolation of an actinomycete strain from pig manure.</title>
        <authorList>
            <person name="Gong T."/>
            <person name="Yu Z."/>
            <person name="An M."/>
            <person name="Wei C."/>
            <person name="Yang W."/>
            <person name="Liu L."/>
        </authorList>
    </citation>
    <scope>NUCLEOTIDE SEQUENCE [LARGE SCALE GENOMIC DNA]</scope>
    <source>
        <strain evidence="9 10">ZF39</strain>
    </source>
</reference>
<dbReference type="CDD" id="cd06261">
    <property type="entry name" value="TM_PBP2"/>
    <property type="match status" value="1"/>
</dbReference>
<feature type="domain" description="ABC transmembrane type-1" evidence="8">
    <location>
        <begin position="97"/>
        <end position="302"/>
    </location>
</feature>
<keyword evidence="4 7" id="KW-0812">Transmembrane</keyword>